<accession>A0A238JPU3</accession>
<keyword evidence="3" id="KW-1185">Reference proteome</keyword>
<dbReference type="PANTHER" id="PTHR40265:SF1">
    <property type="entry name" value="GLYOXALASE-LIKE DOMAIN-CONTAINING PROTEIN"/>
    <property type="match status" value="1"/>
</dbReference>
<dbReference type="EMBL" id="FXYE01000001">
    <property type="protein sequence ID" value="SMX32689.1"/>
    <property type="molecule type" value="Genomic_DNA"/>
</dbReference>
<organism evidence="2 3">
    <name type="scientific">Actibacterium lipolyticum</name>
    <dbReference type="NCBI Taxonomy" id="1524263"/>
    <lineage>
        <taxon>Bacteria</taxon>
        <taxon>Pseudomonadati</taxon>
        <taxon>Pseudomonadota</taxon>
        <taxon>Alphaproteobacteria</taxon>
        <taxon>Rhodobacterales</taxon>
        <taxon>Roseobacteraceae</taxon>
        <taxon>Actibacterium</taxon>
    </lineage>
</organism>
<dbReference type="AlphaFoldDB" id="A0A238JPU3"/>
<feature type="domain" description="Glyoxalase-like" evidence="1">
    <location>
        <begin position="4"/>
        <end position="175"/>
    </location>
</feature>
<proteinExistence type="predicted"/>
<dbReference type="SUPFAM" id="SSF54593">
    <property type="entry name" value="Glyoxalase/Bleomycin resistance protein/Dihydroxybiphenyl dioxygenase"/>
    <property type="match status" value="1"/>
</dbReference>
<dbReference type="Gene3D" id="3.10.180.10">
    <property type="entry name" value="2,3-Dihydroxybiphenyl 1,2-Dioxygenase, domain 1"/>
    <property type="match status" value="1"/>
</dbReference>
<dbReference type="PANTHER" id="PTHR40265">
    <property type="entry name" value="BLL2707 PROTEIN"/>
    <property type="match status" value="1"/>
</dbReference>
<dbReference type="InterPro" id="IPR025870">
    <property type="entry name" value="Glyoxalase-like_dom"/>
</dbReference>
<evidence type="ECO:0000313" key="3">
    <source>
        <dbReference type="Proteomes" id="UP000202922"/>
    </source>
</evidence>
<reference evidence="3" key="1">
    <citation type="submission" date="2017-05" db="EMBL/GenBank/DDBJ databases">
        <authorList>
            <person name="Rodrigo-Torres L."/>
            <person name="Arahal R. D."/>
            <person name="Lucena T."/>
        </authorList>
    </citation>
    <scope>NUCLEOTIDE SEQUENCE [LARGE SCALE GENOMIC DNA]</scope>
    <source>
        <strain evidence="3">CECT 8621</strain>
    </source>
</reference>
<dbReference type="RefSeq" id="WP_093966068.1">
    <property type="nucleotide sequence ID" value="NZ_FXYE01000001.1"/>
</dbReference>
<protein>
    <recommendedName>
        <fullName evidence="1">Glyoxalase-like domain-containing protein</fullName>
    </recommendedName>
</protein>
<name>A0A238JPU3_9RHOB</name>
<sequence length="205" mass="21982">MFTLDHLVIAANTLDEGVRYVEQALGVPLANGGEHAAMGTHNKLLHLGPGVYLEVIAINPKAPAQPHARWYDLDCFTGAPRLTNWAAQVDDLDAAIDESPSDVGAPMDLVRGDLRWRMAVPGDGKLPFDGAFPGLIEWKGAAHPAERLPDVDCRLKGMEIAHPKASELRLALTGLLDDPRVAVVDGPAMEIRAHIQTPAGEVVLS</sequence>
<dbReference type="OrthoDB" id="8451710at2"/>
<evidence type="ECO:0000313" key="2">
    <source>
        <dbReference type="EMBL" id="SMX32689.1"/>
    </source>
</evidence>
<dbReference type="InterPro" id="IPR029068">
    <property type="entry name" value="Glyas_Bleomycin-R_OHBP_Dase"/>
</dbReference>
<dbReference type="Pfam" id="PF13468">
    <property type="entry name" value="Glyoxalase_3"/>
    <property type="match status" value="1"/>
</dbReference>
<dbReference type="Proteomes" id="UP000202922">
    <property type="component" value="Unassembled WGS sequence"/>
</dbReference>
<evidence type="ECO:0000259" key="1">
    <source>
        <dbReference type="Pfam" id="PF13468"/>
    </source>
</evidence>
<gene>
    <name evidence="2" type="ORF">COL8621_00876</name>
</gene>